<keyword evidence="2" id="KW-1185">Reference proteome</keyword>
<dbReference type="AlphaFoldDB" id="A0A9W9VPL1"/>
<reference evidence="1" key="2">
    <citation type="journal article" date="2023" name="IMA Fungus">
        <title>Comparative genomic study of the Penicillium genus elucidates a diverse pangenome and 15 lateral gene transfer events.</title>
        <authorList>
            <person name="Petersen C."/>
            <person name="Sorensen T."/>
            <person name="Nielsen M.R."/>
            <person name="Sondergaard T.E."/>
            <person name="Sorensen J.L."/>
            <person name="Fitzpatrick D.A."/>
            <person name="Frisvad J.C."/>
            <person name="Nielsen K.L."/>
        </authorList>
    </citation>
    <scope>NUCLEOTIDE SEQUENCE</scope>
    <source>
        <strain evidence="1">IBT 29677</strain>
    </source>
</reference>
<gene>
    <name evidence="1" type="ORF">N7509_009508</name>
</gene>
<dbReference type="RefSeq" id="XP_056484765.1">
    <property type="nucleotide sequence ID" value="XM_056634145.1"/>
</dbReference>
<accession>A0A9W9VPL1</accession>
<dbReference type="Proteomes" id="UP001147747">
    <property type="component" value="Unassembled WGS sequence"/>
</dbReference>
<dbReference type="OrthoDB" id="10328389at2759"/>
<comment type="caution">
    <text evidence="1">The sequence shown here is derived from an EMBL/GenBank/DDBJ whole genome shotgun (WGS) entry which is preliminary data.</text>
</comment>
<proteinExistence type="predicted"/>
<protein>
    <submittedName>
        <fullName evidence="1">Uncharacterized protein</fullName>
    </submittedName>
</protein>
<evidence type="ECO:0000313" key="2">
    <source>
        <dbReference type="Proteomes" id="UP001147747"/>
    </source>
</evidence>
<organism evidence="1 2">
    <name type="scientific">Penicillium cosmopolitanum</name>
    <dbReference type="NCBI Taxonomy" id="1131564"/>
    <lineage>
        <taxon>Eukaryota</taxon>
        <taxon>Fungi</taxon>
        <taxon>Dikarya</taxon>
        <taxon>Ascomycota</taxon>
        <taxon>Pezizomycotina</taxon>
        <taxon>Eurotiomycetes</taxon>
        <taxon>Eurotiomycetidae</taxon>
        <taxon>Eurotiales</taxon>
        <taxon>Aspergillaceae</taxon>
        <taxon>Penicillium</taxon>
    </lineage>
</organism>
<dbReference type="EMBL" id="JAPZBU010000009">
    <property type="protein sequence ID" value="KAJ5386967.1"/>
    <property type="molecule type" value="Genomic_DNA"/>
</dbReference>
<name>A0A9W9VPL1_9EURO</name>
<sequence length="93" mass="10351">MAINQVNIQRAIFPIISYVAPHAMHETLPKAQISSDDRVWEMTDAHMQGGGYFDKEQDLEYSKATQAAPTNNCIGLSWTGTGLYWTGFLVPGF</sequence>
<reference evidence="1" key="1">
    <citation type="submission" date="2022-12" db="EMBL/GenBank/DDBJ databases">
        <authorList>
            <person name="Petersen C."/>
        </authorList>
    </citation>
    <scope>NUCLEOTIDE SEQUENCE</scope>
    <source>
        <strain evidence="1">IBT 29677</strain>
    </source>
</reference>
<dbReference type="GeneID" id="81373125"/>
<evidence type="ECO:0000313" key="1">
    <source>
        <dbReference type="EMBL" id="KAJ5386967.1"/>
    </source>
</evidence>